<dbReference type="RefSeq" id="WP_175434222.1">
    <property type="nucleotide sequence ID" value="NZ_CP021978.1"/>
</dbReference>
<proteinExistence type="predicted"/>
<gene>
    <name evidence="1" type="ORF">CEB94_24645</name>
</gene>
<reference evidence="1 2" key="1">
    <citation type="submission" date="2017-06" db="EMBL/GenBank/DDBJ databases">
        <title>Complete Genome Sequence of Streptomyces hawaiiensis NRRL 15010 and insights into acyldepsipeptides biosynthesis.</title>
        <authorList>
            <person name="Mariita R.M."/>
            <person name="Sello J.K."/>
        </authorList>
    </citation>
    <scope>NUCLEOTIDE SEQUENCE [LARGE SCALE GENOMIC DNA]</scope>
    <source>
        <strain evidence="1 2">ATCC 12236</strain>
    </source>
</reference>
<organism evidence="1 2">
    <name type="scientific">Streptomyces hawaiiensis</name>
    <dbReference type="NCBI Taxonomy" id="67305"/>
    <lineage>
        <taxon>Bacteria</taxon>
        <taxon>Bacillati</taxon>
        <taxon>Actinomycetota</taxon>
        <taxon>Actinomycetes</taxon>
        <taxon>Kitasatosporales</taxon>
        <taxon>Streptomycetaceae</taxon>
        <taxon>Streptomyces</taxon>
    </lineage>
</organism>
<accession>A0A6G5RJB7</accession>
<protein>
    <recommendedName>
        <fullName evidence="3">DUF1963 domain-containing protein</fullName>
    </recommendedName>
</protein>
<dbReference type="KEGG" id="shaw:CEB94_24645"/>
<name>A0A6G5RJB7_9ACTN</name>
<dbReference type="Proteomes" id="UP000495940">
    <property type="component" value="Chromosome"/>
</dbReference>
<evidence type="ECO:0000313" key="2">
    <source>
        <dbReference type="Proteomes" id="UP000495940"/>
    </source>
</evidence>
<evidence type="ECO:0008006" key="3">
    <source>
        <dbReference type="Google" id="ProtNLM"/>
    </source>
</evidence>
<evidence type="ECO:0000313" key="1">
    <source>
        <dbReference type="EMBL" id="QCD57677.1"/>
    </source>
</evidence>
<dbReference type="EMBL" id="CP021978">
    <property type="protein sequence ID" value="QCD57677.1"/>
    <property type="molecule type" value="Genomic_DNA"/>
</dbReference>
<keyword evidence="2" id="KW-1185">Reference proteome</keyword>
<sequence>MARTTPPRPVDVTALFPELAPLARSTVRLHPRAGEPTTADSSIGGPLLWPADEPWPSCPEHTGPWHRGLAPDDVRLRRRILAEAWARPRADGEELLTDEQRVIVDRATKKTRIPQDGPVPLVPVAQLYASDIPGLPCPDGADLLQVLWCPFDHAPGYLPFTQLRWRTAADVASALAGAPQPSVIGNDDYLPEPCVLHPEPVTEYPAPHELPEELAERISAWEEQKEEAEDGEADVYYQYDLAVAPGSKVGGHAPWSFSDPFPMACGECGSGVRPLLTVDGVEWDGGSGSWRPLEDAGHTGHHTDGPACATYLNIGRGYCMQLYVCTTSYDHPHVQNMQ</sequence>
<dbReference type="AlphaFoldDB" id="A0A6G5RJB7"/>
<dbReference type="Gene3D" id="2.30.320.10">
    <property type="entry name" value="YwqG-like"/>
    <property type="match status" value="1"/>
</dbReference>